<dbReference type="NCBIfam" id="TIGR04183">
    <property type="entry name" value="Por_Secre_tail"/>
    <property type="match status" value="1"/>
</dbReference>
<dbReference type="InterPro" id="IPR013783">
    <property type="entry name" value="Ig-like_fold"/>
</dbReference>
<dbReference type="Proteomes" id="UP000295714">
    <property type="component" value="Unassembled WGS sequence"/>
</dbReference>
<evidence type="ECO:0000259" key="3">
    <source>
        <dbReference type="Pfam" id="PF18962"/>
    </source>
</evidence>
<dbReference type="Pfam" id="PF18962">
    <property type="entry name" value="Por_Secre_tail"/>
    <property type="match status" value="1"/>
</dbReference>
<dbReference type="OrthoDB" id="975117at2"/>
<dbReference type="SUPFAM" id="SSF81296">
    <property type="entry name" value="E set domains"/>
    <property type="match status" value="2"/>
</dbReference>
<comment type="caution">
    <text evidence="4">The sequence shown here is derived from an EMBL/GenBank/DDBJ whole genome shotgun (WGS) entry which is preliminary data.</text>
</comment>
<proteinExistence type="predicted"/>
<protein>
    <submittedName>
        <fullName evidence="4">Putative secreted protein (Por secretion system target)</fullName>
    </submittedName>
</protein>
<feature type="signal peptide" evidence="2">
    <location>
        <begin position="1"/>
        <end position="18"/>
    </location>
</feature>
<name>A0A4R1KR62_9FLAO</name>
<organism evidence="4 5">
    <name type="scientific">Winogradskyella wandonensis</name>
    <dbReference type="NCBI Taxonomy" id="1442586"/>
    <lineage>
        <taxon>Bacteria</taxon>
        <taxon>Pseudomonadati</taxon>
        <taxon>Bacteroidota</taxon>
        <taxon>Flavobacteriia</taxon>
        <taxon>Flavobacteriales</taxon>
        <taxon>Flavobacteriaceae</taxon>
        <taxon>Winogradskyella</taxon>
    </lineage>
</organism>
<dbReference type="InterPro" id="IPR014756">
    <property type="entry name" value="Ig_E-set"/>
</dbReference>
<dbReference type="CDD" id="cd02859">
    <property type="entry name" value="E_set_AMPKbeta_like_N"/>
    <property type="match status" value="1"/>
</dbReference>
<dbReference type="InterPro" id="IPR026444">
    <property type="entry name" value="Secre_tail"/>
</dbReference>
<dbReference type="Gene3D" id="2.60.40.10">
    <property type="entry name" value="Immunoglobulins"/>
    <property type="match status" value="2"/>
</dbReference>
<evidence type="ECO:0000256" key="2">
    <source>
        <dbReference type="SAM" id="SignalP"/>
    </source>
</evidence>
<evidence type="ECO:0000313" key="4">
    <source>
        <dbReference type="EMBL" id="TCK67502.1"/>
    </source>
</evidence>
<keyword evidence="5" id="KW-1185">Reference proteome</keyword>
<dbReference type="EMBL" id="SMGI01000002">
    <property type="protein sequence ID" value="TCK67502.1"/>
    <property type="molecule type" value="Genomic_DNA"/>
</dbReference>
<evidence type="ECO:0000313" key="5">
    <source>
        <dbReference type="Proteomes" id="UP000295714"/>
    </source>
</evidence>
<sequence>MKKITFLFILFLSLSLIAQQNVTFSVDMSTYGGSFTTVEVNGTFNGFCGNCNPLTDMGGGIWEVTLPLPEGTIEYKYTVNGGAVYEDLTQGAVCSVTNFGFTNRYLEIGPSAIVLDTAPWGGCAEDLVNPGPHNVTFSVDMSGYGGDLSAGVRVIGEWNGFDANSNPLTDQGGGIWSATIPLAEQTWQYKFVVGNYIADEQFTQGAINTSSSSGPCAGGVCTNRFIQVANDLTVQTTWNNSSQTVLSTNSFDNNSFKVFPNPSNTVWNISGLDTTIEKVEVYDILGKSVLSLEPNSQDVSIDASALKTGLYLAKLSSKGSSTTLRLVKN</sequence>
<dbReference type="RefSeq" id="WP_132704558.1">
    <property type="nucleotide sequence ID" value="NZ_SMGI01000002.1"/>
</dbReference>
<evidence type="ECO:0000256" key="1">
    <source>
        <dbReference type="ARBA" id="ARBA00022729"/>
    </source>
</evidence>
<reference evidence="4 5" key="1">
    <citation type="journal article" date="2015" name="Stand. Genomic Sci.">
        <title>Genomic Encyclopedia of Bacterial and Archaeal Type Strains, Phase III: the genomes of soil and plant-associated and newly described type strains.</title>
        <authorList>
            <person name="Whitman W.B."/>
            <person name="Woyke T."/>
            <person name="Klenk H.P."/>
            <person name="Zhou Y."/>
            <person name="Lilburn T.G."/>
            <person name="Beck B.J."/>
            <person name="De Vos P."/>
            <person name="Vandamme P."/>
            <person name="Eisen J.A."/>
            <person name="Garrity G."/>
            <person name="Hugenholtz P."/>
            <person name="Kyrpides N.C."/>
        </authorList>
    </citation>
    <scope>NUCLEOTIDE SEQUENCE [LARGE SCALE GENOMIC DNA]</scope>
    <source>
        <strain evidence="4 5">CECT 8445</strain>
    </source>
</reference>
<gene>
    <name evidence="4" type="ORF">DFQ05_1278</name>
</gene>
<feature type="chain" id="PRO_5020472099" evidence="2">
    <location>
        <begin position="19"/>
        <end position="329"/>
    </location>
</feature>
<keyword evidence="1 2" id="KW-0732">Signal</keyword>
<accession>A0A4R1KR62</accession>
<feature type="domain" description="Secretion system C-terminal sorting" evidence="3">
    <location>
        <begin position="258"/>
        <end position="325"/>
    </location>
</feature>
<dbReference type="AlphaFoldDB" id="A0A4R1KR62"/>